<evidence type="ECO:0000256" key="2">
    <source>
        <dbReference type="ARBA" id="ARBA00022679"/>
    </source>
</evidence>
<dbReference type="PANTHER" id="PTHR10584">
    <property type="entry name" value="SUGAR KINASE"/>
    <property type="match status" value="1"/>
</dbReference>
<dbReference type="KEGG" id="poz:I0K15_15020"/>
<keyword evidence="3 4" id="KW-0418">Kinase</keyword>
<dbReference type="RefSeq" id="WP_196102312.1">
    <property type="nucleotide sequence ID" value="NZ_CP064942.1"/>
</dbReference>
<feature type="domain" description="Carbohydrate kinase PfkB" evidence="5">
    <location>
        <begin position="3"/>
        <end position="280"/>
    </location>
</feature>
<evidence type="ECO:0000256" key="4">
    <source>
        <dbReference type="RuleBase" id="RU003704"/>
    </source>
</evidence>
<dbReference type="GO" id="GO:0016301">
    <property type="term" value="F:kinase activity"/>
    <property type="evidence" value="ECO:0007669"/>
    <property type="project" value="UniProtKB-KW"/>
</dbReference>
<dbReference type="InterPro" id="IPR002139">
    <property type="entry name" value="Ribo/fructo_kinase"/>
</dbReference>
<dbReference type="GO" id="GO:0005829">
    <property type="term" value="C:cytosol"/>
    <property type="evidence" value="ECO:0007669"/>
    <property type="project" value="TreeGrafter"/>
</dbReference>
<evidence type="ECO:0000313" key="7">
    <source>
        <dbReference type="Proteomes" id="UP000594800"/>
    </source>
</evidence>
<evidence type="ECO:0000256" key="3">
    <source>
        <dbReference type="ARBA" id="ARBA00022777"/>
    </source>
</evidence>
<accession>A0A7S9LPV3</accession>
<keyword evidence="2 4" id="KW-0808">Transferase</keyword>
<dbReference type="Proteomes" id="UP000594800">
    <property type="component" value="Chromosome"/>
</dbReference>
<evidence type="ECO:0000256" key="1">
    <source>
        <dbReference type="ARBA" id="ARBA00010688"/>
    </source>
</evidence>
<dbReference type="Gene3D" id="3.40.1190.20">
    <property type="match status" value="1"/>
</dbReference>
<evidence type="ECO:0000313" key="6">
    <source>
        <dbReference type="EMBL" id="QPH53101.1"/>
    </source>
</evidence>
<dbReference type="SUPFAM" id="SSF53613">
    <property type="entry name" value="Ribokinase-like"/>
    <property type="match status" value="1"/>
</dbReference>
<dbReference type="PROSITE" id="PS00584">
    <property type="entry name" value="PFKB_KINASES_2"/>
    <property type="match status" value="1"/>
</dbReference>
<keyword evidence="7" id="KW-1185">Reference proteome</keyword>
<dbReference type="GO" id="GO:0006796">
    <property type="term" value="P:phosphate-containing compound metabolic process"/>
    <property type="evidence" value="ECO:0007669"/>
    <property type="project" value="UniProtKB-ARBA"/>
</dbReference>
<name>A0A7S9LPV3_9RHOB</name>
<proteinExistence type="inferred from homology"/>
<comment type="similarity">
    <text evidence="1 4">Belongs to the carbohydrate kinase PfkB family.</text>
</comment>
<evidence type="ECO:0000259" key="5">
    <source>
        <dbReference type="Pfam" id="PF00294"/>
    </source>
</evidence>
<dbReference type="Pfam" id="PF00294">
    <property type="entry name" value="PfkB"/>
    <property type="match status" value="1"/>
</dbReference>
<dbReference type="InterPro" id="IPR002173">
    <property type="entry name" value="Carboh/pur_kinase_PfkB_CS"/>
</dbReference>
<dbReference type="InterPro" id="IPR011611">
    <property type="entry name" value="PfkB_dom"/>
</dbReference>
<dbReference type="PRINTS" id="PR00990">
    <property type="entry name" value="RIBOKINASE"/>
</dbReference>
<gene>
    <name evidence="6" type="ORF">I0K15_15020</name>
</gene>
<protein>
    <submittedName>
        <fullName evidence="6">Sugar kinase</fullName>
    </submittedName>
</protein>
<sequence length="298" mass="31567">MMQILVAGQAVVDFIFEVDTLPTEPEKYRARGARIVGGGCAANAAVAISRLDGRAHLAARLAEDPVGQLIIAELQRERVGTYLTTKIQGASSSYSSVYIDRAGERQIMNFRGDGLPDEPDWSLPAIDAALADTRWAEGAIAAMKAARDADVPGVMDAEAPVVREALEIASHVAFSRQGLDEFLPDGTVEERLELAASLLGGWVCVTDGAQGVTWRQGDEGGHVPAFEVDVVDTLGAGDVWHGAFTLALAEGRGELAAMRFANAAAAIKCTRPGGRAGSPTRDETDSFLQENLHAIDAR</sequence>
<dbReference type="PANTHER" id="PTHR10584:SF157">
    <property type="entry name" value="SULFOFRUCTOSE KINASE"/>
    <property type="match status" value="1"/>
</dbReference>
<reference evidence="6 7" key="1">
    <citation type="submission" date="2020-11" db="EMBL/GenBank/DDBJ databases">
        <title>Description of Pontivivens ytuae sp. nov. isolated from deep sea sediment of Mariana Trench.</title>
        <authorList>
            <person name="Wang Z."/>
            <person name="Sun Q.-L."/>
            <person name="Xu X.-D."/>
            <person name="Tang Y.-Z."/>
            <person name="Zhang J."/>
        </authorList>
    </citation>
    <scope>NUCLEOTIDE SEQUENCE [LARGE SCALE GENOMIC DNA]</scope>
    <source>
        <strain evidence="6 7">MT2928</strain>
    </source>
</reference>
<dbReference type="AlphaFoldDB" id="A0A7S9LPV3"/>
<dbReference type="InterPro" id="IPR029056">
    <property type="entry name" value="Ribokinase-like"/>
</dbReference>
<dbReference type="EMBL" id="CP064942">
    <property type="protein sequence ID" value="QPH53101.1"/>
    <property type="molecule type" value="Genomic_DNA"/>
</dbReference>
<organism evidence="6 7">
    <name type="scientific">Pontivivens ytuae</name>
    <dbReference type="NCBI Taxonomy" id="2789856"/>
    <lineage>
        <taxon>Bacteria</taxon>
        <taxon>Pseudomonadati</taxon>
        <taxon>Pseudomonadota</taxon>
        <taxon>Alphaproteobacteria</taxon>
        <taxon>Rhodobacterales</taxon>
        <taxon>Paracoccaceae</taxon>
        <taxon>Pontivivens</taxon>
    </lineage>
</organism>